<feature type="signal peptide" evidence="3">
    <location>
        <begin position="1"/>
        <end position="23"/>
    </location>
</feature>
<organism evidence="4 6">
    <name type="scientific">Neospora caninum (strain Liverpool)</name>
    <dbReference type="NCBI Taxonomy" id="572307"/>
    <lineage>
        <taxon>Eukaryota</taxon>
        <taxon>Sar</taxon>
        <taxon>Alveolata</taxon>
        <taxon>Apicomplexa</taxon>
        <taxon>Conoidasida</taxon>
        <taxon>Coccidia</taxon>
        <taxon>Eucoccidiorida</taxon>
        <taxon>Eimeriorina</taxon>
        <taxon>Sarcocystidae</taxon>
        <taxon>Neospora</taxon>
    </lineage>
</organism>
<reference evidence="5" key="4">
    <citation type="journal article" date="2015" name="PLoS ONE">
        <title>Comprehensive Evaluation of Toxoplasma gondii VEG and Neospora caninum LIV Genomes with Tachyzoite Stage Transcriptome and Proteome Defines Novel Transcript Features.</title>
        <authorList>
            <person name="Ramaprasad A."/>
            <person name="Mourier T."/>
            <person name="Naeem R."/>
            <person name="Malas T.B."/>
            <person name="Moussa E."/>
            <person name="Panigrahi A."/>
            <person name="Vermont S.J."/>
            <person name="Otto T.D."/>
            <person name="Wastling J."/>
            <person name="Pain A."/>
        </authorList>
    </citation>
    <scope>NUCLEOTIDE SEQUENCE</scope>
    <source>
        <strain evidence="5">Liverpool</strain>
    </source>
</reference>
<dbReference type="AlphaFoldDB" id="F0VGW3"/>
<keyword evidence="6" id="KW-1185">Reference proteome</keyword>
<dbReference type="OMA" id="IMQIAQW"/>
<feature type="compositionally biased region" description="Low complexity" evidence="1">
    <location>
        <begin position="59"/>
        <end position="69"/>
    </location>
</feature>
<evidence type="ECO:0008006" key="7">
    <source>
        <dbReference type="Google" id="ProtNLM"/>
    </source>
</evidence>
<keyword evidence="2" id="KW-0812">Transmembrane</keyword>
<evidence type="ECO:0000256" key="3">
    <source>
        <dbReference type="SAM" id="SignalP"/>
    </source>
</evidence>
<dbReference type="eggNOG" id="ENOG502TM8W">
    <property type="taxonomic scope" value="Eukaryota"/>
</dbReference>
<proteinExistence type="predicted"/>
<dbReference type="EMBL" id="FR823389">
    <property type="protein sequence ID" value="CBZ52957.1"/>
    <property type="molecule type" value="Genomic_DNA"/>
</dbReference>
<evidence type="ECO:0000313" key="6">
    <source>
        <dbReference type="Proteomes" id="UP000007494"/>
    </source>
</evidence>
<dbReference type="EMBL" id="LN714482">
    <property type="protein sequence ID" value="CEL66942.1"/>
    <property type="molecule type" value="Genomic_DNA"/>
</dbReference>
<protein>
    <recommendedName>
        <fullName evidence="7">Transmembrane protein</fullName>
    </recommendedName>
</protein>
<evidence type="ECO:0000313" key="5">
    <source>
        <dbReference type="EMBL" id="CEL66942.1"/>
    </source>
</evidence>
<reference evidence="4" key="2">
    <citation type="submission" date="2011-03" db="EMBL/GenBank/DDBJ databases">
        <title>Comparative genomics and transcriptomics of Neospora caninum and Toxoplasma gondii.</title>
        <authorList>
            <person name="Reid A.J."/>
            <person name="Sohal A."/>
            <person name="Harris D."/>
            <person name="Quail M."/>
            <person name="Sanders M."/>
            <person name="Berriman M."/>
            <person name="Wastling J.M."/>
            <person name="Pain A."/>
        </authorList>
    </citation>
    <scope>NUCLEOTIDE SEQUENCE</scope>
    <source>
        <strain evidence="4">Liverpool</strain>
    </source>
</reference>
<keyword evidence="2" id="KW-1133">Transmembrane helix</keyword>
<dbReference type="VEuPathDB" id="ToxoDB:NCLIV_027460"/>
<keyword evidence="3" id="KW-0732">Signal</keyword>
<feature type="chain" id="PRO_5007655125" description="Transmembrane protein" evidence="3">
    <location>
        <begin position="24"/>
        <end position="205"/>
    </location>
</feature>
<evidence type="ECO:0000256" key="1">
    <source>
        <dbReference type="SAM" id="MobiDB-lite"/>
    </source>
</evidence>
<sequence>MQLTSKSAAAGLLVALFCVSAPGRQTSFSLEASELARDARPLFSLPALTAAQAATLVRRTRTAEAPAATPEDDGNDEDEVPLKLEKRRTFRSLSLPNHRRNKKIMQIAQWAGLGLAVLTLVGALGYAVRPEKQAENLEVAKVTNTSEKRRQTQKSQAKGEPARQEPGVFGRFERKFISKVKSPALRVRRTLDEAADKTDLGAPMA</sequence>
<dbReference type="OrthoDB" id="10574747at2759"/>
<name>F0VGW3_NEOCL</name>
<reference evidence="4" key="1">
    <citation type="submission" date="2011-02" db="EMBL/GenBank/DDBJ databases">
        <authorList>
            <person name="Aslett M."/>
        </authorList>
    </citation>
    <scope>NUCLEOTIDE SEQUENCE</scope>
    <source>
        <strain evidence="4">Liverpool</strain>
    </source>
</reference>
<feature type="compositionally biased region" description="Acidic residues" evidence="1">
    <location>
        <begin position="70"/>
        <end position="79"/>
    </location>
</feature>
<keyword evidence="2" id="KW-0472">Membrane</keyword>
<feature type="transmembrane region" description="Helical" evidence="2">
    <location>
        <begin position="107"/>
        <end position="128"/>
    </location>
</feature>
<gene>
    <name evidence="5" type="ORF">BN1204_027460</name>
    <name evidence="4" type="ORF">NCLIV_027460</name>
</gene>
<feature type="region of interest" description="Disordered" evidence="1">
    <location>
        <begin position="142"/>
        <end position="169"/>
    </location>
</feature>
<dbReference type="Proteomes" id="UP000007494">
    <property type="component" value="Chromosome VIIb"/>
</dbReference>
<reference evidence="6" key="3">
    <citation type="journal article" date="2012" name="PLoS Pathog.">
        <title>Comparative genomics of the apicomplexan parasites Toxoplasma gondii and Neospora caninum: Coccidia differing in host range and transmission strategy.</title>
        <authorList>
            <person name="Reid A.J."/>
            <person name="Vermont S.J."/>
            <person name="Cotton J.A."/>
            <person name="Harris D."/>
            <person name="Hill-Cawthorne G.A."/>
            <person name="Konen-Waisman S."/>
            <person name="Latham S.M."/>
            <person name="Mourier T."/>
            <person name="Norton R."/>
            <person name="Quail M.A."/>
            <person name="Sanders M."/>
            <person name="Shanmugam D."/>
            <person name="Sohal A."/>
            <person name="Wasmuth J.D."/>
            <person name="Brunk B."/>
            <person name="Grigg M.E."/>
            <person name="Howard J.C."/>
            <person name="Parkinson J."/>
            <person name="Roos D.S."/>
            <person name="Trees A.J."/>
            <person name="Berriman M."/>
            <person name="Pain A."/>
            <person name="Wastling J.M."/>
        </authorList>
    </citation>
    <scope>NUCLEOTIDE SEQUENCE [LARGE SCALE GENOMIC DNA]</scope>
    <source>
        <strain evidence="6">Liverpool</strain>
    </source>
</reference>
<dbReference type="GeneID" id="13442987"/>
<dbReference type="InParanoid" id="F0VGW3"/>
<accession>F0VGW3</accession>
<evidence type="ECO:0000256" key="2">
    <source>
        <dbReference type="SAM" id="Phobius"/>
    </source>
</evidence>
<dbReference type="RefSeq" id="XP_003882989.1">
    <property type="nucleotide sequence ID" value="XM_003882940.1"/>
</dbReference>
<evidence type="ECO:0000313" key="4">
    <source>
        <dbReference type="EMBL" id="CBZ52957.1"/>
    </source>
</evidence>
<feature type="region of interest" description="Disordered" evidence="1">
    <location>
        <begin position="59"/>
        <end position="83"/>
    </location>
</feature>